<evidence type="ECO:0000313" key="10">
    <source>
        <dbReference type="Proteomes" id="UP001220256"/>
    </source>
</evidence>
<evidence type="ECO:0000256" key="1">
    <source>
        <dbReference type="ARBA" id="ARBA00022723"/>
    </source>
</evidence>
<evidence type="ECO:0000256" key="3">
    <source>
        <dbReference type="ARBA" id="ARBA00022833"/>
    </source>
</evidence>
<evidence type="ECO:0000256" key="2">
    <source>
        <dbReference type="ARBA" id="ARBA00022771"/>
    </source>
</evidence>
<keyword evidence="2 5" id="KW-0863">Zinc-finger</keyword>
<dbReference type="PROSITE" id="PS50089">
    <property type="entry name" value="ZF_RING_2"/>
    <property type="match status" value="1"/>
</dbReference>
<dbReference type="InterPro" id="IPR013083">
    <property type="entry name" value="Znf_RING/FYVE/PHD"/>
</dbReference>
<dbReference type="Proteomes" id="UP001220256">
    <property type="component" value="Unassembled WGS sequence"/>
</dbReference>
<keyword evidence="6" id="KW-0378">Hydrolase</keyword>
<feature type="short sequence motif" description="DGA/G" evidence="6">
    <location>
        <begin position="665"/>
        <end position="667"/>
    </location>
</feature>
<accession>A0ABQ8WWJ9</accession>
<dbReference type="SUPFAM" id="SSF57850">
    <property type="entry name" value="RING/U-box"/>
    <property type="match status" value="1"/>
</dbReference>
<dbReference type="CDD" id="cd07199">
    <property type="entry name" value="Pat17_PNPLA8_PNPLA9_like"/>
    <property type="match status" value="1"/>
</dbReference>
<evidence type="ECO:0000259" key="8">
    <source>
        <dbReference type="PROSITE" id="PS51635"/>
    </source>
</evidence>
<feature type="short sequence motif" description="GXGXXG" evidence="6">
    <location>
        <begin position="471"/>
        <end position="476"/>
    </location>
</feature>
<evidence type="ECO:0008006" key="11">
    <source>
        <dbReference type="Google" id="ProtNLM"/>
    </source>
</evidence>
<dbReference type="Pfam" id="PF01734">
    <property type="entry name" value="Patatin"/>
    <property type="match status" value="1"/>
</dbReference>
<keyword evidence="6" id="KW-0442">Lipid degradation</keyword>
<keyword evidence="4 6" id="KW-0443">Lipid metabolism</keyword>
<evidence type="ECO:0000256" key="5">
    <source>
        <dbReference type="PROSITE-ProRule" id="PRU00175"/>
    </source>
</evidence>
<dbReference type="PANTHER" id="PTHR24185">
    <property type="entry name" value="CALCIUM-INDEPENDENT PHOSPHOLIPASE A2-GAMMA"/>
    <property type="match status" value="1"/>
</dbReference>
<dbReference type="Gene3D" id="3.40.1090.10">
    <property type="entry name" value="Cytosolic phospholipase A2 catalytic domain"/>
    <property type="match status" value="1"/>
</dbReference>
<feature type="active site" description="Nucleophile" evidence="6">
    <location>
        <position position="505"/>
    </location>
</feature>
<keyword evidence="1" id="KW-0479">Metal-binding</keyword>
<feature type="active site" description="Proton acceptor" evidence="6">
    <location>
        <position position="665"/>
    </location>
</feature>
<feature type="domain" description="PNPLA" evidence="8">
    <location>
        <begin position="467"/>
        <end position="678"/>
    </location>
</feature>
<evidence type="ECO:0000313" key="9">
    <source>
        <dbReference type="EMBL" id="KAJ5283423.1"/>
    </source>
</evidence>
<dbReference type="EMBL" id="JAPVEB010000001">
    <property type="protein sequence ID" value="KAJ5283423.1"/>
    <property type="molecule type" value="Genomic_DNA"/>
</dbReference>
<dbReference type="InterPro" id="IPR016035">
    <property type="entry name" value="Acyl_Trfase/lysoPLipase"/>
</dbReference>
<evidence type="ECO:0000259" key="7">
    <source>
        <dbReference type="PROSITE" id="PS50089"/>
    </source>
</evidence>
<evidence type="ECO:0000256" key="4">
    <source>
        <dbReference type="ARBA" id="ARBA00023098"/>
    </source>
</evidence>
<reference evidence="9 10" key="1">
    <citation type="journal article" date="2023" name="IMA Fungus">
        <title>Comparative genomic study of the Penicillium genus elucidates a diverse pangenome and 15 lateral gene transfer events.</title>
        <authorList>
            <person name="Petersen C."/>
            <person name="Sorensen T."/>
            <person name="Nielsen M.R."/>
            <person name="Sondergaard T.E."/>
            <person name="Sorensen J.L."/>
            <person name="Fitzpatrick D.A."/>
            <person name="Frisvad J.C."/>
            <person name="Nielsen K.L."/>
        </authorList>
    </citation>
    <scope>NUCLEOTIDE SEQUENCE [LARGE SCALE GENOMIC DNA]</scope>
    <source>
        <strain evidence="9 10">IBT 3361</strain>
    </source>
</reference>
<feature type="domain" description="RING-type" evidence="7">
    <location>
        <begin position="402"/>
        <end position="448"/>
    </location>
</feature>
<sequence length="919" mass="102697">MAAWLDLVKENEAWDLVDTNRLEQLVQELPNPKHQYPCLLYFYGNSNRKKALRTLFPYNNITRKGPAGLIRLHLSTKTAHTQNPILFAESGLCLEQSLGDSKWLKNSTTRHQTFSLGGADGTLTPARLQQEVKRQLVLPWTQILCLFLDSVPDIQAATELLQRPRRQLTIGDEVVPAPLQVVIVLTNSQHVTEAFAQECAQLQKLDTGTVTILDLRPRHGLSDSVVFQPLQTLIVKQLNIVQAERISNCRRFSASHLSAFWSTGVQSHERLLHAAPFDLLARARRDYVKNKSMDDCLREVTQTSIGYSKEDFDDLVASAFLMDAYPPQMHGFSPTVVFAALYEKRCLSIWDNEFKYHIAGVSSRFVHHFVQLSAVKTSAAIRKETLCRLYRRWGGLRSTTTCLVCLSRPPEHMLPCKHAICDTCVVIFGKPSRLGEYHFEVAQCPICEERSDVTVRQLPPTKPPVILTLDGGGVRGLIQLGLLRVLESRIGIPIASLPDLCIGTSVGALTAIDVFLNQSSVTQCFDAFPHLARNIFCHSSKTPIPRCIRWFASAFNLTTDGFYNSEGLSKILKAAVNPSRRMFDVATANPAGCRIAIVASRTSDGKACVLANYRGTSPRSTNTAYEFLTPHNDRQDPSLLDASICSGAAPIYFQPKELPGLCLQDGGVRANNPLAIALRESSIIWPMAKRHDLLLSVGTGFSTSPPVVQRAYWVESGRGLFPDYQAIDGTLPGLDDVCSLEAMSDMDFAVPAELVRTILASAMFFFELDETPIQGKASFHCRGSVLCSRPNPAEILQRVLVEFPGARFKSGQDLDLGSIDLVDICRFCGYFRKRVDFRVTSLDEMVTIEIANDTFRERIGGFPKSAQEFLDEQKVYAQFGRADHRDQEWPPQRSCYCYRGSKRLVHFPEPALGQKRRRL</sequence>
<dbReference type="PANTHER" id="PTHR24185:SF8">
    <property type="entry name" value="PNPLA DOMAIN-CONTAINING PROTEIN"/>
    <property type="match status" value="1"/>
</dbReference>
<comment type="caution">
    <text evidence="9">The sequence shown here is derived from an EMBL/GenBank/DDBJ whole genome shotgun (WGS) entry which is preliminary data.</text>
</comment>
<name>A0ABQ8WWJ9_PENCH</name>
<feature type="short sequence motif" description="GXSXG" evidence="6">
    <location>
        <begin position="503"/>
        <end position="507"/>
    </location>
</feature>
<evidence type="ECO:0000256" key="6">
    <source>
        <dbReference type="PROSITE-ProRule" id="PRU01161"/>
    </source>
</evidence>
<gene>
    <name evidence="9" type="ORF">N7505_001403</name>
</gene>
<dbReference type="InterPro" id="IPR002641">
    <property type="entry name" value="PNPLA_dom"/>
</dbReference>
<dbReference type="InterPro" id="IPR001841">
    <property type="entry name" value="Znf_RING"/>
</dbReference>
<proteinExistence type="predicted"/>
<protein>
    <recommendedName>
        <fullName evidence="11">Calcium-independent phospholipase A2-gamma</fullName>
    </recommendedName>
</protein>
<keyword evidence="10" id="KW-1185">Reference proteome</keyword>
<dbReference type="PROSITE" id="PS51635">
    <property type="entry name" value="PNPLA"/>
    <property type="match status" value="1"/>
</dbReference>
<dbReference type="Gene3D" id="3.30.40.10">
    <property type="entry name" value="Zinc/RING finger domain, C3HC4 (zinc finger)"/>
    <property type="match status" value="1"/>
</dbReference>
<dbReference type="InterPro" id="IPR017907">
    <property type="entry name" value="Znf_RING_CS"/>
</dbReference>
<keyword evidence="3" id="KW-0862">Zinc</keyword>
<organism evidence="9 10">
    <name type="scientific">Penicillium chrysogenum</name>
    <name type="common">Penicillium notatum</name>
    <dbReference type="NCBI Taxonomy" id="5076"/>
    <lineage>
        <taxon>Eukaryota</taxon>
        <taxon>Fungi</taxon>
        <taxon>Dikarya</taxon>
        <taxon>Ascomycota</taxon>
        <taxon>Pezizomycotina</taxon>
        <taxon>Eurotiomycetes</taxon>
        <taxon>Eurotiomycetidae</taxon>
        <taxon>Eurotiales</taxon>
        <taxon>Aspergillaceae</taxon>
        <taxon>Penicillium</taxon>
        <taxon>Penicillium chrysogenum species complex</taxon>
    </lineage>
</organism>
<dbReference type="PROSITE" id="PS00518">
    <property type="entry name" value="ZF_RING_1"/>
    <property type="match status" value="1"/>
</dbReference>
<dbReference type="SUPFAM" id="SSF52151">
    <property type="entry name" value="FabD/lysophospholipase-like"/>
    <property type="match status" value="1"/>
</dbReference>